<accession>A0A101HSA4</accession>
<evidence type="ECO:0000313" key="1">
    <source>
        <dbReference type="EMBL" id="KUK81420.1"/>
    </source>
</evidence>
<comment type="caution">
    <text evidence="1">The sequence shown here is derived from an EMBL/GenBank/DDBJ whole genome shotgun (WGS) entry which is preliminary data.</text>
</comment>
<reference evidence="2" key="1">
    <citation type="journal article" date="2015" name="MBio">
        <title>Genome-Resolved Metagenomic Analysis Reveals Roles for Candidate Phyla and Other Microbial Community Members in Biogeochemical Transformations in Oil Reservoirs.</title>
        <authorList>
            <person name="Hu P."/>
            <person name="Tom L."/>
            <person name="Singh A."/>
            <person name="Thomas B.C."/>
            <person name="Baker B.J."/>
            <person name="Piceno Y.M."/>
            <person name="Andersen G.L."/>
            <person name="Banfield J.F."/>
        </authorList>
    </citation>
    <scope>NUCLEOTIDE SEQUENCE [LARGE SCALE GENOMIC DNA]</scope>
</reference>
<evidence type="ECO:0000313" key="2">
    <source>
        <dbReference type="Proteomes" id="UP000054705"/>
    </source>
</evidence>
<dbReference type="Proteomes" id="UP000054705">
    <property type="component" value="Unassembled WGS sequence"/>
</dbReference>
<protein>
    <submittedName>
        <fullName evidence="1">Uncharacterized protein</fullName>
    </submittedName>
</protein>
<proteinExistence type="predicted"/>
<dbReference type="AlphaFoldDB" id="A0A101HSA4"/>
<name>A0A101HSA4_9FIRM</name>
<dbReference type="EMBL" id="LGGS01000153">
    <property type="protein sequence ID" value="KUK81420.1"/>
    <property type="molecule type" value="Genomic_DNA"/>
</dbReference>
<gene>
    <name evidence="1" type="ORF">XD97_0657</name>
</gene>
<sequence length="107" mass="12307">MLYFDYSIINLRGDVVMNCRKKDYCSDYRVNILNDGTIISIEITCCSRHVGEIRFKDGESKKCPYCGTLHSLIIQHNHFHIRPAKPVFNKVDAGCSHDQDTLEEKAL</sequence>
<organism evidence="1 2">
    <name type="scientific">Pelotomaculum thermopropionicum</name>
    <dbReference type="NCBI Taxonomy" id="110500"/>
    <lineage>
        <taxon>Bacteria</taxon>
        <taxon>Bacillati</taxon>
        <taxon>Bacillota</taxon>
        <taxon>Clostridia</taxon>
        <taxon>Eubacteriales</taxon>
        <taxon>Desulfotomaculaceae</taxon>
        <taxon>Pelotomaculum</taxon>
    </lineage>
</organism>